<organism evidence="1 2">
    <name type="scientific">Companilactobacillus farciminis</name>
    <dbReference type="NCBI Taxonomy" id="1612"/>
    <lineage>
        <taxon>Bacteria</taxon>
        <taxon>Bacillati</taxon>
        <taxon>Bacillota</taxon>
        <taxon>Bacilli</taxon>
        <taxon>Lactobacillales</taxon>
        <taxon>Lactobacillaceae</taxon>
        <taxon>Companilactobacillus</taxon>
    </lineage>
</organism>
<accession>A0A4R5NGF5</accession>
<keyword evidence="2" id="KW-1185">Reference proteome</keyword>
<dbReference type="RefSeq" id="WP_010018286.1">
    <property type="nucleotide sequence ID" value="NZ_CP162899.1"/>
</dbReference>
<evidence type="ECO:0000313" key="1">
    <source>
        <dbReference type="EMBL" id="TDG73596.1"/>
    </source>
</evidence>
<evidence type="ECO:0008006" key="3">
    <source>
        <dbReference type="Google" id="ProtNLM"/>
    </source>
</evidence>
<sequence>MTNTKFTSVDSWAFWDVPGENLEQKSPQERQDIFGDNYVPNQFPNDKLKGDLKERLNNAKYIVVGMNPGDAAVNQDNSKLFLNFHGAKKSADYRFAAAIYGTEIWGSFMTDVSSTTESKSSKVKIHKADVINMEKHLDELGVPDTAVLIALGGKVNKALTKYANRPVKTMYHYSRANSYWKADKVHEQVMNILKK</sequence>
<proteinExistence type="predicted"/>
<reference evidence="1 2" key="1">
    <citation type="journal article" date="2019" name="Appl. Microbiol. Biotechnol.">
        <title>Uncovering carbohydrate metabolism through a genotype-phenotype association study of 56 lactic acid bacteria genomes.</title>
        <authorList>
            <person name="Buron-Moles G."/>
            <person name="Chailyan A."/>
            <person name="Dolejs I."/>
            <person name="Forster J."/>
            <person name="Miks M.H."/>
        </authorList>
    </citation>
    <scope>NUCLEOTIDE SEQUENCE [LARGE SCALE GENOMIC DNA]</scope>
    <source>
        <strain evidence="1 2">ATCC 29644</strain>
    </source>
</reference>
<name>A0A4R5NGF5_9LACO</name>
<comment type="caution">
    <text evidence="1">The sequence shown here is derived from an EMBL/GenBank/DDBJ whole genome shotgun (WGS) entry which is preliminary data.</text>
</comment>
<dbReference type="EMBL" id="PUFN01000009">
    <property type="protein sequence ID" value="TDG73596.1"/>
    <property type="molecule type" value="Genomic_DNA"/>
</dbReference>
<dbReference type="Proteomes" id="UP000295257">
    <property type="component" value="Unassembled WGS sequence"/>
</dbReference>
<evidence type="ECO:0000313" key="2">
    <source>
        <dbReference type="Proteomes" id="UP000295257"/>
    </source>
</evidence>
<protein>
    <recommendedName>
        <fullName evidence="3">Uracil-DNA glycosylase-like domain-containing protein</fullName>
    </recommendedName>
</protein>
<dbReference type="AlphaFoldDB" id="A0A4R5NGF5"/>
<gene>
    <name evidence="1" type="ORF">C5L30_000535</name>
</gene>